<name>A0AAX3W0Y1_MAMLE</name>
<dbReference type="AlphaFoldDB" id="A0AAX3W0Y1"/>
<dbReference type="Pfam" id="PF05595">
    <property type="entry name" value="DUF771"/>
    <property type="match status" value="1"/>
</dbReference>
<organism evidence="1 2">
    <name type="scientific">Mammaliicoccus lentus</name>
    <name type="common">Staphylococcus lentus</name>
    <dbReference type="NCBI Taxonomy" id="42858"/>
    <lineage>
        <taxon>Bacteria</taxon>
        <taxon>Bacillati</taxon>
        <taxon>Bacillota</taxon>
        <taxon>Bacilli</taxon>
        <taxon>Bacillales</taxon>
        <taxon>Staphylococcaceae</taxon>
        <taxon>Mammaliicoccus</taxon>
    </lineage>
</organism>
<sequence>MSEKTWWGMNDLIAHTGKGRKWLKENVLEVPRYKQEIQEFSHYAENNNDRYVFVGSKMKKFLEDNFSRIMNNK</sequence>
<proteinExistence type="predicted"/>
<dbReference type="RefSeq" id="WP_282861809.1">
    <property type="nucleotide sequence ID" value="NZ_CP118848.1"/>
</dbReference>
<dbReference type="Proteomes" id="UP001223261">
    <property type="component" value="Chromosome"/>
</dbReference>
<dbReference type="EMBL" id="CP118848">
    <property type="protein sequence ID" value="WHI59036.1"/>
    <property type="molecule type" value="Genomic_DNA"/>
</dbReference>
<dbReference type="InterPro" id="IPR008489">
    <property type="entry name" value="DUF771"/>
</dbReference>
<evidence type="ECO:0000313" key="1">
    <source>
        <dbReference type="EMBL" id="WHI59036.1"/>
    </source>
</evidence>
<accession>A0AAX3W0Y1</accession>
<evidence type="ECO:0000313" key="2">
    <source>
        <dbReference type="Proteomes" id="UP001223261"/>
    </source>
</evidence>
<gene>
    <name evidence="1" type="ORF">PYH69_09730</name>
</gene>
<protein>
    <submittedName>
        <fullName evidence="1">DUF771 domain-containing protein</fullName>
    </submittedName>
</protein>
<reference evidence="1" key="1">
    <citation type="journal article" date="2023" name="Antibiotics">
        <title>Prevalence and Molecular Characterization of Methicillin-Resistant Staphylococci (MRS) and Mammaliicocci (MRM) in Dromedary Camels from Algeria: First Detection of SCCmec-mecC Hybrid in Methicillin-Resistant Mammaliicoccus lentus.</title>
        <authorList>
            <person name="Belhout C."/>
            <person name="Boyen F."/>
            <person name="Vereecke N."/>
            <person name="Theuns S."/>
            <person name="Taibi N."/>
            <person name="Stegger M."/>
            <person name="de la Fe-Rodriguez P.Y."/>
            <person name="Bouayad L."/>
            <person name="Elgroud R."/>
            <person name="Butaye P."/>
        </authorList>
    </citation>
    <scope>NUCLEOTIDE SEQUENCE</scope>
    <source>
        <strain evidence="1">7048</strain>
    </source>
</reference>